<feature type="compositionally biased region" description="Basic and acidic residues" evidence="1">
    <location>
        <begin position="57"/>
        <end position="66"/>
    </location>
</feature>
<evidence type="ECO:0000256" key="1">
    <source>
        <dbReference type="SAM" id="MobiDB-lite"/>
    </source>
</evidence>
<reference evidence="3 4" key="1">
    <citation type="submission" date="2021-04" db="EMBL/GenBank/DDBJ databases">
        <authorList>
            <person name="Pira H."/>
            <person name="Risdian C."/>
            <person name="Wink J."/>
        </authorList>
    </citation>
    <scope>NUCLEOTIDE SEQUENCE [LARGE SCALE GENOMIC DNA]</scope>
    <source>
        <strain evidence="3 4">WH131</strain>
    </source>
</reference>
<proteinExistence type="predicted"/>
<gene>
    <name evidence="3" type="ORF">KCG45_00360</name>
</gene>
<accession>A0ABS6SIW9</accession>
<sequence>MYLASRPFLLAMMLLAIGLRSVFGAPCCMDGALAANAPTVSASAHHSVLSSDSDEHDGEHHSEHGESPSANPCCSACGPTLPPDAATASAPSQDRDFAEPAPVRALKTRPPFPAYDATGPPLLT</sequence>
<name>A0ABS6SIW9_9SPHN</name>
<dbReference type="Proteomes" id="UP000699975">
    <property type="component" value="Unassembled WGS sequence"/>
</dbReference>
<keyword evidence="2" id="KW-0732">Signal</keyword>
<feature type="signal peptide" evidence="2">
    <location>
        <begin position="1"/>
        <end position="24"/>
    </location>
</feature>
<evidence type="ECO:0008006" key="5">
    <source>
        <dbReference type="Google" id="ProtNLM"/>
    </source>
</evidence>
<dbReference type="RefSeq" id="WP_218315179.1">
    <property type="nucleotide sequence ID" value="NZ_JAGSPB010000001.1"/>
</dbReference>
<keyword evidence="4" id="KW-1185">Reference proteome</keyword>
<evidence type="ECO:0000313" key="4">
    <source>
        <dbReference type="Proteomes" id="UP000699975"/>
    </source>
</evidence>
<evidence type="ECO:0000256" key="2">
    <source>
        <dbReference type="SAM" id="SignalP"/>
    </source>
</evidence>
<dbReference type="EMBL" id="JAGSPB010000001">
    <property type="protein sequence ID" value="MBV7264624.1"/>
    <property type="molecule type" value="Genomic_DNA"/>
</dbReference>
<protein>
    <recommendedName>
        <fullName evidence="5">DUF2946 domain-containing protein</fullName>
    </recommendedName>
</protein>
<feature type="region of interest" description="Disordered" evidence="1">
    <location>
        <begin position="43"/>
        <end position="124"/>
    </location>
</feature>
<organism evidence="3 4">
    <name type="scientific">Erythrobacter ani</name>
    <dbReference type="NCBI Taxonomy" id="2827235"/>
    <lineage>
        <taxon>Bacteria</taxon>
        <taxon>Pseudomonadati</taxon>
        <taxon>Pseudomonadota</taxon>
        <taxon>Alphaproteobacteria</taxon>
        <taxon>Sphingomonadales</taxon>
        <taxon>Erythrobacteraceae</taxon>
        <taxon>Erythrobacter/Porphyrobacter group</taxon>
        <taxon>Erythrobacter</taxon>
    </lineage>
</organism>
<evidence type="ECO:0000313" key="3">
    <source>
        <dbReference type="EMBL" id="MBV7264624.1"/>
    </source>
</evidence>
<comment type="caution">
    <text evidence="3">The sequence shown here is derived from an EMBL/GenBank/DDBJ whole genome shotgun (WGS) entry which is preliminary data.</text>
</comment>
<feature type="chain" id="PRO_5046700739" description="DUF2946 domain-containing protein" evidence="2">
    <location>
        <begin position="25"/>
        <end position="124"/>
    </location>
</feature>